<feature type="compositionally biased region" description="Polar residues" evidence="1">
    <location>
        <begin position="1"/>
        <end position="27"/>
    </location>
</feature>
<dbReference type="InterPro" id="IPR011948">
    <property type="entry name" value="Dullard_phosphatase"/>
</dbReference>
<dbReference type="SMART" id="SM00577">
    <property type="entry name" value="CPDc"/>
    <property type="match status" value="1"/>
</dbReference>
<reference evidence="3 4" key="1">
    <citation type="submission" date="2021-02" db="EMBL/GenBank/DDBJ databases">
        <title>Variation within the Batrachochytrium salamandrivorans European outbreak.</title>
        <authorList>
            <person name="Kelly M."/>
            <person name="Pasmans F."/>
            <person name="Shea T.P."/>
            <person name="Munoz J.F."/>
            <person name="Carranza S."/>
            <person name="Cuomo C.A."/>
            <person name="Martel A."/>
        </authorList>
    </citation>
    <scope>NUCLEOTIDE SEQUENCE [LARGE SCALE GENOMIC DNA]</scope>
    <source>
        <strain evidence="3 4">AMFP18/2</strain>
    </source>
</reference>
<evidence type="ECO:0000259" key="2">
    <source>
        <dbReference type="PROSITE" id="PS50969"/>
    </source>
</evidence>
<proteinExistence type="predicted"/>
<keyword evidence="4" id="KW-1185">Reference proteome</keyword>
<evidence type="ECO:0000313" key="3">
    <source>
        <dbReference type="EMBL" id="KAH6596471.1"/>
    </source>
</evidence>
<sequence>MSLPNSNAIVNSTEAASPQVDSNNPGDNSLPPGPSNGDATAASVSKISQMETTAPATTMTTGTTVLSASPAVDLGQKSVSDDTKQAATVESLVTQVKQSSAPTTTLKASIEAAKRRVAKLEAKGANPTPAPLPIVADAPIPVGAAISSISSENTTQTTLQSNHLSSPRVAELKAKKQKAAGSSIWSTLFSCCCHQLEGDTVSVAMAPVSKPAPAIQKPPAVMGAPTTTKLKQQDTKKYLLKPLLPIDVGRKCLVLDLDETLVHSSFKPVPDADFIIPVEIDKTVHNVYVLKRPGVDTFLQRLGTQFEIVVFTASLAKYADPVLDMLDKHSVVKHRLFREACIHHKGNYVKDLSLLGRDLKDVIIIDNSPSCYLFHPANAMPITSWFDDPNDTELLDLIPFLEDLKLVDNVTVVLDNSMDD</sequence>
<accession>A0ABQ8FDP3</accession>
<dbReference type="CDD" id="cd07521">
    <property type="entry name" value="HAD_FCP1-like"/>
    <property type="match status" value="1"/>
</dbReference>
<comment type="caution">
    <text evidence="3">The sequence shown here is derived from an EMBL/GenBank/DDBJ whole genome shotgun (WGS) entry which is preliminary data.</text>
</comment>
<dbReference type="Gene3D" id="3.40.50.1000">
    <property type="entry name" value="HAD superfamily/HAD-like"/>
    <property type="match status" value="1"/>
</dbReference>
<dbReference type="InterPro" id="IPR036412">
    <property type="entry name" value="HAD-like_sf"/>
</dbReference>
<name>A0ABQ8FDP3_9FUNG</name>
<dbReference type="PANTHER" id="PTHR12210">
    <property type="entry name" value="DULLARD PROTEIN PHOSPHATASE"/>
    <property type="match status" value="1"/>
</dbReference>
<dbReference type="EMBL" id="JAFCIX010000227">
    <property type="protein sequence ID" value="KAH6596471.1"/>
    <property type="molecule type" value="Genomic_DNA"/>
</dbReference>
<dbReference type="Proteomes" id="UP001648503">
    <property type="component" value="Unassembled WGS sequence"/>
</dbReference>
<feature type="region of interest" description="Disordered" evidence="1">
    <location>
        <begin position="1"/>
        <end position="45"/>
    </location>
</feature>
<dbReference type="InterPro" id="IPR004274">
    <property type="entry name" value="FCP1_dom"/>
</dbReference>
<dbReference type="PROSITE" id="PS50969">
    <property type="entry name" value="FCP1"/>
    <property type="match status" value="1"/>
</dbReference>
<dbReference type="InterPro" id="IPR050365">
    <property type="entry name" value="TIM50"/>
</dbReference>
<feature type="domain" description="FCP1 homology" evidence="2">
    <location>
        <begin position="246"/>
        <end position="404"/>
    </location>
</feature>
<dbReference type="Pfam" id="PF03031">
    <property type="entry name" value="NIF"/>
    <property type="match status" value="1"/>
</dbReference>
<evidence type="ECO:0000313" key="4">
    <source>
        <dbReference type="Proteomes" id="UP001648503"/>
    </source>
</evidence>
<gene>
    <name evidence="3" type="ORF">BASA50_005175</name>
</gene>
<organism evidence="3 4">
    <name type="scientific">Batrachochytrium salamandrivorans</name>
    <dbReference type="NCBI Taxonomy" id="1357716"/>
    <lineage>
        <taxon>Eukaryota</taxon>
        <taxon>Fungi</taxon>
        <taxon>Fungi incertae sedis</taxon>
        <taxon>Chytridiomycota</taxon>
        <taxon>Chytridiomycota incertae sedis</taxon>
        <taxon>Chytridiomycetes</taxon>
        <taxon>Rhizophydiales</taxon>
        <taxon>Rhizophydiales incertae sedis</taxon>
        <taxon>Batrachochytrium</taxon>
    </lineage>
</organism>
<dbReference type="InterPro" id="IPR023214">
    <property type="entry name" value="HAD_sf"/>
</dbReference>
<evidence type="ECO:0000256" key="1">
    <source>
        <dbReference type="SAM" id="MobiDB-lite"/>
    </source>
</evidence>
<protein>
    <recommendedName>
        <fullName evidence="2">FCP1 homology domain-containing protein</fullName>
    </recommendedName>
</protein>
<dbReference type="SUPFAM" id="SSF56784">
    <property type="entry name" value="HAD-like"/>
    <property type="match status" value="1"/>
</dbReference>
<dbReference type="NCBIfam" id="TIGR02251">
    <property type="entry name" value="HIF-SF_euk"/>
    <property type="match status" value="1"/>
</dbReference>